<protein>
    <recommendedName>
        <fullName evidence="2">3-hydroxyisobutyryl-CoA hydrolase</fullName>
        <ecNumber evidence="2">3.1.2.4</ecNumber>
    </recommendedName>
</protein>
<dbReference type="CDD" id="cd06558">
    <property type="entry name" value="crotonase-like"/>
    <property type="match status" value="1"/>
</dbReference>
<dbReference type="GO" id="GO:0005739">
    <property type="term" value="C:mitochondrion"/>
    <property type="evidence" value="ECO:0007669"/>
    <property type="project" value="TreeGrafter"/>
</dbReference>
<dbReference type="GO" id="GO:0006574">
    <property type="term" value="P:L-valine catabolic process"/>
    <property type="evidence" value="ECO:0007669"/>
    <property type="project" value="TreeGrafter"/>
</dbReference>
<keyword evidence="6" id="KW-1185">Reference proteome</keyword>
<gene>
    <name evidence="5" type="primary">vps26_2</name>
    <name evidence="5" type="ORF">ATC70_012239</name>
</gene>
<comment type="caution">
    <text evidence="5">The sequence shown here is derived from an EMBL/GenBank/DDBJ whole genome shotgun (WGS) entry which is preliminary data.</text>
</comment>
<dbReference type="Gene3D" id="3.90.226.10">
    <property type="entry name" value="2-enoyl-CoA Hydratase, Chain A, domain 1"/>
    <property type="match status" value="1"/>
</dbReference>
<evidence type="ECO:0000313" key="5">
    <source>
        <dbReference type="EMBL" id="KAK4511033.1"/>
    </source>
</evidence>
<accession>A0AAN7D6D5</accession>
<evidence type="ECO:0000256" key="3">
    <source>
        <dbReference type="ARBA" id="ARBA00022801"/>
    </source>
</evidence>
<evidence type="ECO:0000256" key="2">
    <source>
        <dbReference type="ARBA" id="ARBA00011915"/>
    </source>
</evidence>
<dbReference type="GeneID" id="89955925"/>
<dbReference type="EMBL" id="JASEJX010000030">
    <property type="protein sequence ID" value="KAK4511033.1"/>
    <property type="molecule type" value="Genomic_DNA"/>
</dbReference>
<dbReference type="InterPro" id="IPR018376">
    <property type="entry name" value="Enoyl-CoA_hyd/isom_CS"/>
</dbReference>
<name>A0AAN7D6D5_9FUNG</name>
<dbReference type="InterPro" id="IPR029045">
    <property type="entry name" value="ClpP/crotonase-like_dom_sf"/>
</dbReference>
<evidence type="ECO:0000259" key="4">
    <source>
        <dbReference type="Pfam" id="PF16113"/>
    </source>
</evidence>
<keyword evidence="3" id="KW-0378">Hydrolase</keyword>
<feature type="domain" description="Enoyl-CoA hydratase/isomerase" evidence="4">
    <location>
        <begin position="36"/>
        <end position="356"/>
    </location>
</feature>
<reference evidence="5 6" key="1">
    <citation type="submission" date="2022-11" db="EMBL/GenBank/DDBJ databases">
        <title>Mucor velutinosus strain NIH1002 WGS.</title>
        <authorList>
            <person name="Subramanian P."/>
            <person name="Mullikin J.C."/>
            <person name="Segre J.A."/>
            <person name="Zelazny A.M."/>
        </authorList>
    </citation>
    <scope>NUCLEOTIDE SEQUENCE [LARGE SCALE GENOMIC DNA]</scope>
    <source>
        <strain evidence="5 6">NIH1002</strain>
    </source>
</reference>
<sequence>MTLRSVARILKRNFATQQQQHLEPPVLIKNHLASRQLILNRPKRLNALDMEMVDIMYPNLKAWEESNQVNVILLKGVGRALCAGGDVKDVINQLKDPQRIPNLEHQIDTEYEMIHFLGTMKTPYIAVMDGITMGAGGGLSVLSPFRVATENTQFAMPETAIGLFCDVGASFFYSRLDGQLGPYMGLTSRIVKAEDALFSGIATHFVPSSRLEALESRLAEIDEPTHDLVHTTIEEFAVERDHSPRTYTLHGEHRMIVDDCFQYDTVEEIVKALKDNGSKFALDTLDTMMKRSPTSLKVTLEHLRKGSKLSVMDCLRMEHVLWQTVPFARDFVEGVTSHVIHKRAPQWNPAKLEDLDLHNDIRVKFFHANVKRRLNFRNKEDYHLHPYRRYALPSEREILDTKALHNLKYTEETIKWFDNDRNGKFGVRQKVQDVLYRASAAL</sequence>
<dbReference type="GO" id="GO:0003860">
    <property type="term" value="F:3-hydroxyisobutyryl-CoA hydrolase activity"/>
    <property type="evidence" value="ECO:0007669"/>
    <property type="project" value="UniProtKB-EC"/>
</dbReference>
<comment type="catalytic activity">
    <reaction evidence="1">
        <text>3-hydroxy-2-methylpropanoyl-CoA + H2O = 3-hydroxy-2-methylpropanoate + CoA + H(+)</text>
        <dbReference type="Rhea" id="RHEA:20888"/>
        <dbReference type="ChEBI" id="CHEBI:11805"/>
        <dbReference type="ChEBI" id="CHEBI:15377"/>
        <dbReference type="ChEBI" id="CHEBI:15378"/>
        <dbReference type="ChEBI" id="CHEBI:57287"/>
        <dbReference type="ChEBI" id="CHEBI:57340"/>
        <dbReference type="EC" id="3.1.2.4"/>
    </reaction>
</comment>
<dbReference type="InterPro" id="IPR032259">
    <property type="entry name" value="HIBYL-CoA-H"/>
</dbReference>
<dbReference type="PANTHER" id="PTHR43176">
    <property type="entry name" value="3-HYDROXYISOBUTYRYL-COA HYDROLASE-RELATED"/>
    <property type="match status" value="1"/>
</dbReference>
<dbReference type="PANTHER" id="PTHR43176:SF3">
    <property type="entry name" value="3-HYDROXYISOBUTYRYL-COA HYDROLASE, MITOCHONDRIAL"/>
    <property type="match status" value="1"/>
</dbReference>
<proteinExistence type="predicted"/>
<dbReference type="PROSITE" id="PS00166">
    <property type="entry name" value="ENOYL_COA_HYDRATASE"/>
    <property type="match status" value="1"/>
</dbReference>
<dbReference type="SUPFAM" id="SSF52096">
    <property type="entry name" value="ClpP/crotonase"/>
    <property type="match status" value="1"/>
</dbReference>
<dbReference type="EC" id="3.1.2.4" evidence="2"/>
<dbReference type="Pfam" id="PF16113">
    <property type="entry name" value="ECH_2"/>
    <property type="match status" value="1"/>
</dbReference>
<dbReference type="RefSeq" id="XP_064677699.1">
    <property type="nucleotide sequence ID" value="XM_064831419.1"/>
</dbReference>
<dbReference type="NCBIfam" id="NF004127">
    <property type="entry name" value="PRK05617.1"/>
    <property type="match status" value="1"/>
</dbReference>
<evidence type="ECO:0000256" key="1">
    <source>
        <dbReference type="ARBA" id="ARBA00001709"/>
    </source>
</evidence>
<evidence type="ECO:0000313" key="6">
    <source>
        <dbReference type="Proteomes" id="UP001304243"/>
    </source>
</evidence>
<dbReference type="InterPro" id="IPR045004">
    <property type="entry name" value="ECH_dom"/>
</dbReference>
<dbReference type="Proteomes" id="UP001304243">
    <property type="component" value="Unassembled WGS sequence"/>
</dbReference>
<dbReference type="AlphaFoldDB" id="A0AAN7D6D5"/>
<organism evidence="5 6">
    <name type="scientific">Mucor velutinosus</name>
    <dbReference type="NCBI Taxonomy" id="708070"/>
    <lineage>
        <taxon>Eukaryota</taxon>
        <taxon>Fungi</taxon>
        <taxon>Fungi incertae sedis</taxon>
        <taxon>Mucoromycota</taxon>
        <taxon>Mucoromycotina</taxon>
        <taxon>Mucoromycetes</taxon>
        <taxon>Mucorales</taxon>
        <taxon>Mucorineae</taxon>
        <taxon>Mucoraceae</taxon>
        <taxon>Mucor</taxon>
    </lineage>
</organism>